<keyword evidence="11" id="KW-0862">Zinc</keyword>
<evidence type="ECO:0000256" key="5">
    <source>
        <dbReference type="ARBA" id="ARBA00022490"/>
    </source>
</evidence>
<feature type="compositionally biased region" description="Basic residues" evidence="17">
    <location>
        <begin position="937"/>
        <end position="947"/>
    </location>
</feature>
<feature type="compositionally biased region" description="Basic and acidic residues" evidence="17">
    <location>
        <begin position="1073"/>
        <end position="1096"/>
    </location>
</feature>
<dbReference type="FunFam" id="2.40.50.140:FF:000066">
    <property type="entry name" value="Ribonuclease E"/>
    <property type="match status" value="1"/>
</dbReference>
<organism evidence="19 20">
    <name type="scientific">Corynebacterium variabile</name>
    <dbReference type="NCBI Taxonomy" id="1727"/>
    <lineage>
        <taxon>Bacteria</taxon>
        <taxon>Bacillati</taxon>
        <taxon>Actinomycetota</taxon>
        <taxon>Actinomycetes</taxon>
        <taxon>Mycobacteriales</taxon>
        <taxon>Corynebacteriaceae</taxon>
        <taxon>Corynebacterium</taxon>
    </lineage>
</organism>
<gene>
    <name evidence="19" type="ORF">CVAR292_01008</name>
</gene>
<keyword evidence="6" id="KW-0698">rRNA processing</keyword>
<keyword evidence="5" id="KW-0963">Cytoplasm</keyword>
<dbReference type="InterPro" id="IPR003029">
    <property type="entry name" value="S1_domain"/>
</dbReference>
<evidence type="ECO:0000256" key="3">
    <source>
        <dbReference type="ARBA" id="ARBA00004496"/>
    </source>
</evidence>
<evidence type="ECO:0000256" key="4">
    <source>
        <dbReference type="ARBA" id="ARBA00005522"/>
    </source>
</evidence>
<feature type="compositionally biased region" description="Basic and acidic residues" evidence="17">
    <location>
        <begin position="1166"/>
        <end position="1177"/>
    </location>
</feature>
<dbReference type="EMBL" id="FAUH01000005">
    <property type="protein sequence ID" value="CUU65676.1"/>
    <property type="molecule type" value="Genomic_DNA"/>
</dbReference>
<feature type="compositionally biased region" description="Basic residues" evidence="17">
    <location>
        <begin position="1303"/>
        <end position="1314"/>
    </location>
</feature>
<evidence type="ECO:0000256" key="10">
    <source>
        <dbReference type="ARBA" id="ARBA00022801"/>
    </source>
</evidence>
<dbReference type="GO" id="GO:0006364">
    <property type="term" value="P:rRNA processing"/>
    <property type="evidence" value="ECO:0007669"/>
    <property type="project" value="UniProtKB-KW"/>
</dbReference>
<feature type="compositionally biased region" description="Basic and acidic residues" evidence="17">
    <location>
        <begin position="396"/>
        <end position="412"/>
    </location>
</feature>
<feature type="compositionally biased region" description="Polar residues" evidence="17">
    <location>
        <begin position="1179"/>
        <end position="1190"/>
    </location>
</feature>
<evidence type="ECO:0000256" key="8">
    <source>
        <dbReference type="ARBA" id="ARBA00022694"/>
    </source>
</evidence>
<evidence type="ECO:0000313" key="20">
    <source>
        <dbReference type="Proteomes" id="UP000182498"/>
    </source>
</evidence>
<comment type="cofactor">
    <cofactor evidence="2">
        <name>Zn(2+)</name>
        <dbReference type="ChEBI" id="CHEBI:29105"/>
    </cofactor>
</comment>
<dbReference type="CDD" id="cd04453">
    <property type="entry name" value="S1_RNase_E"/>
    <property type="match status" value="1"/>
</dbReference>
<dbReference type="NCBIfam" id="TIGR00757">
    <property type="entry name" value="RNaseEG"/>
    <property type="match status" value="1"/>
</dbReference>
<keyword evidence="8" id="KW-0819">tRNA processing</keyword>
<comment type="subcellular location">
    <subcellularLocation>
        <location evidence="3">Cytoplasm</location>
    </subcellularLocation>
</comment>
<evidence type="ECO:0000256" key="16">
    <source>
        <dbReference type="ARBA" id="ARBA00072999"/>
    </source>
</evidence>
<dbReference type="Gene3D" id="1.10.10.2480">
    <property type="match status" value="1"/>
</dbReference>
<feature type="compositionally biased region" description="Basic residues" evidence="17">
    <location>
        <begin position="385"/>
        <end position="395"/>
    </location>
</feature>
<feature type="compositionally biased region" description="Low complexity" evidence="17">
    <location>
        <begin position="1098"/>
        <end position="1116"/>
    </location>
</feature>
<evidence type="ECO:0000259" key="18">
    <source>
        <dbReference type="PROSITE" id="PS50126"/>
    </source>
</evidence>
<comment type="catalytic activity">
    <reaction evidence="14">
        <text>Endonucleolytic cleavage of single-stranded RNA in A- and U-rich regions.</text>
        <dbReference type="EC" id="3.1.26.12"/>
    </reaction>
</comment>
<proteinExistence type="inferred from homology"/>
<dbReference type="InterPro" id="IPR004659">
    <property type="entry name" value="RNase_E/G"/>
</dbReference>
<feature type="compositionally biased region" description="Basic residues" evidence="17">
    <location>
        <begin position="142"/>
        <end position="156"/>
    </location>
</feature>
<feature type="compositionally biased region" description="Low complexity" evidence="17">
    <location>
        <begin position="1200"/>
        <end position="1219"/>
    </location>
</feature>
<evidence type="ECO:0000256" key="13">
    <source>
        <dbReference type="ARBA" id="ARBA00022884"/>
    </source>
</evidence>
<dbReference type="InterPro" id="IPR006847">
    <property type="entry name" value="IF2_N"/>
</dbReference>
<feature type="region of interest" description="Disordered" evidence="17">
    <location>
        <begin position="75"/>
        <end position="453"/>
    </location>
</feature>
<feature type="region of interest" description="Disordered" evidence="17">
    <location>
        <begin position="930"/>
        <end position="1314"/>
    </location>
</feature>
<evidence type="ECO:0000256" key="1">
    <source>
        <dbReference type="ARBA" id="ARBA00001946"/>
    </source>
</evidence>
<dbReference type="PANTHER" id="PTHR30001:SF0">
    <property type="entry name" value="RIBONUCLEASE G"/>
    <property type="match status" value="1"/>
</dbReference>
<evidence type="ECO:0000256" key="12">
    <source>
        <dbReference type="ARBA" id="ARBA00022842"/>
    </source>
</evidence>
<feature type="compositionally biased region" description="Basic residues" evidence="17">
    <location>
        <begin position="219"/>
        <end position="228"/>
    </location>
</feature>
<keyword evidence="12" id="KW-0460">Magnesium</keyword>
<evidence type="ECO:0000256" key="9">
    <source>
        <dbReference type="ARBA" id="ARBA00022723"/>
    </source>
</evidence>
<dbReference type="GO" id="GO:0046872">
    <property type="term" value="F:metal ion binding"/>
    <property type="evidence" value="ECO:0007669"/>
    <property type="project" value="UniProtKB-KW"/>
</dbReference>
<feature type="compositionally biased region" description="Polar residues" evidence="17">
    <location>
        <begin position="350"/>
        <end position="369"/>
    </location>
</feature>
<dbReference type="GO" id="GO:0003723">
    <property type="term" value="F:RNA binding"/>
    <property type="evidence" value="ECO:0007669"/>
    <property type="project" value="UniProtKB-KW"/>
</dbReference>
<feature type="compositionally biased region" description="Basic and acidic residues" evidence="17">
    <location>
        <begin position="285"/>
        <end position="298"/>
    </location>
</feature>
<dbReference type="PANTHER" id="PTHR30001">
    <property type="entry name" value="RIBONUCLEASE"/>
    <property type="match status" value="1"/>
</dbReference>
<keyword evidence="10 19" id="KW-0378">Hydrolase</keyword>
<evidence type="ECO:0000256" key="6">
    <source>
        <dbReference type="ARBA" id="ARBA00022552"/>
    </source>
</evidence>
<evidence type="ECO:0000256" key="7">
    <source>
        <dbReference type="ARBA" id="ARBA00022664"/>
    </source>
</evidence>
<feature type="compositionally biased region" description="Low complexity" evidence="17">
    <location>
        <begin position="94"/>
        <end position="111"/>
    </location>
</feature>
<dbReference type="SMART" id="SM00316">
    <property type="entry name" value="S1"/>
    <property type="match status" value="1"/>
</dbReference>
<keyword evidence="20" id="KW-1185">Reference proteome</keyword>
<dbReference type="GO" id="GO:0008995">
    <property type="term" value="F:ribonuclease E activity"/>
    <property type="evidence" value="ECO:0007669"/>
    <property type="project" value="UniProtKB-EC"/>
</dbReference>
<accession>A0A0X2NJL7</accession>
<dbReference type="Pfam" id="PF10150">
    <property type="entry name" value="RNase_E_G"/>
    <property type="match status" value="1"/>
</dbReference>
<evidence type="ECO:0000256" key="17">
    <source>
        <dbReference type="SAM" id="MobiDB-lite"/>
    </source>
</evidence>
<dbReference type="EC" id="3.1.26.12" evidence="15"/>
<feature type="compositionally biased region" description="Basic and acidic residues" evidence="17">
    <location>
        <begin position="1021"/>
        <end position="1056"/>
    </location>
</feature>
<name>A0A0X2NJL7_9CORY</name>
<feature type="compositionally biased region" description="Low complexity" evidence="17">
    <location>
        <begin position="199"/>
        <end position="208"/>
    </location>
</feature>
<reference evidence="20" key="1">
    <citation type="submission" date="2015-11" db="EMBL/GenBank/DDBJ databases">
        <authorList>
            <person name="Dugat-Bony E."/>
        </authorList>
    </citation>
    <scope>NUCLEOTIDE SEQUENCE [LARGE SCALE GENOMIC DNA]</scope>
    <source>
        <strain evidence="20">Mu292</strain>
    </source>
</reference>
<feature type="compositionally biased region" description="Basic residues" evidence="17">
    <location>
        <begin position="83"/>
        <end position="93"/>
    </location>
</feature>
<sequence>MAKTSQELAAAAAGITIEDMGEKVRVHALAKALDVPSAELVQVLTAQGIEGKRATSTLPKAEVGEFLTALTAAGAPAETAKKAPAKRTRKAAPKKSAATKSTAKKAPATKTATKDVPAEDAPVDATAAEKNTDAPAETAKKAPAKRTRKTTAKKAAPKKDESQQPEATTAEPKKSRARKAPAKKTATTQTAAKKEEPTTPETPEVAEPSAEEKSTTKTTSRRPRRGRKATAAAKAVATEDKSDQADKAEKAEPSVQPTAATTESSADTVDELIDRIAGSVEAPEDAPKAEKKAARKTETAQATPAPEAESPRPVRRRVVRRVGSRSAASDAELLRSRKAEQRRAAEAVEQTTGNTDQQAEQAGDSGSSENSRDNRASSQDSGNRSQRRGRRGRGRGRGDQDRQNQSDNRNEEVTQASETSETVDRAPEAPEAPLEPADDHGVPGDLPVLTEGTDVVDEPVKLRGSTRLESKKRWRQEQGHDKKKVVSKAEFLARRENVDRSMVVRDSERSDHPGTTTQVGITEDGMLVEHFVTSETQSSIIGNIYLGRVQNVLSSMEAAFVDIGTGRNAVLYAGEVDWRNKHLHTRTRRIEAALKPGDQVLVQAIKDPLGHKGARLTNRLSFAGRYLVYVPGGKTQGISRKLPESERKRLKDILGRVVPDNGGTIIRTAAEGVSEELIAEDVNRLHQRWLDIQDAEEKARARKGSHPVTMYEEPNMLVKVIRDIFNEDFNELVVDGEKSWAVVRDYVHRIAPDLESRVVRYHPEQHGGRDVFEDRQLDEQLAKALSRKVWLPSGGYLIIDRTEAMTVIDVNTGSFVGSGGNLEETVTLNNLEAAEEIVRQMRLRDMGGMIVVDFIDMVLPENRDLMLRRLSEFLGRDRTRHKVSEVTSLGLVQMTRKRLGTGLLETFSTECPTCEGRGVIIHDDPVEHVEEEDGHHHERRDHGRRSEKRQARDQQETRRRHEKNREDATSDHPEKIGQKEAPAKESQDAKEVKEDKSEVEQQRRSRRTRRGSRAGGQVAEKAPEKAQEQSRPKTESTVEPKAEFKAESEAAPEHSGESQGARRGRRRVVRSNETGHQDEPRRDHSGARDARDDRRSHGAGSAGDVAAIAAEAVQHAGIEDPDEPTGADYVPNEPQEIAATPASAPEVAPEAGTDRRGRRRVRRVVRPAEGHAPERKAAQQKSRPKNGTTQSDRKQEPKAAPEAAAESAAASPTGTPSTGQSFAEARAEFDASPRRRRRTRGRSRSDVAPQPVDFADAGSTAEAASSPERVEKSQPEVESSAPTSKAPKKSQDTAVTSDAPAARRGRRRVVRSSR</sequence>
<dbReference type="GO" id="GO:0005737">
    <property type="term" value="C:cytoplasm"/>
    <property type="evidence" value="ECO:0007669"/>
    <property type="project" value="UniProtKB-SubCell"/>
</dbReference>
<dbReference type="SUPFAM" id="SSF50249">
    <property type="entry name" value="Nucleic acid-binding proteins"/>
    <property type="match status" value="1"/>
</dbReference>
<evidence type="ECO:0000256" key="15">
    <source>
        <dbReference type="ARBA" id="ARBA00066879"/>
    </source>
</evidence>
<keyword evidence="9" id="KW-0479">Metal-binding</keyword>
<feature type="domain" description="S1 motif" evidence="18">
    <location>
        <begin position="542"/>
        <end position="619"/>
    </location>
</feature>
<keyword evidence="7" id="KW-0507">mRNA processing</keyword>
<comment type="cofactor">
    <cofactor evidence="1">
        <name>Mg(2+)</name>
        <dbReference type="ChEBI" id="CHEBI:18420"/>
    </cofactor>
</comment>
<comment type="similarity">
    <text evidence="4">Belongs to the RNase E/G family.</text>
</comment>
<feature type="compositionally biased region" description="Basic residues" evidence="17">
    <location>
        <begin position="313"/>
        <end position="323"/>
    </location>
</feature>
<dbReference type="PROSITE" id="PS50126">
    <property type="entry name" value="S1"/>
    <property type="match status" value="1"/>
</dbReference>
<feature type="compositionally biased region" description="Basic and acidic residues" evidence="17">
    <location>
        <begin position="332"/>
        <end position="346"/>
    </location>
</feature>
<evidence type="ECO:0000256" key="2">
    <source>
        <dbReference type="ARBA" id="ARBA00001947"/>
    </source>
</evidence>
<dbReference type="Gene3D" id="2.40.50.140">
    <property type="entry name" value="Nucleic acid-binding proteins"/>
    <property type="match status" value="1"/>
</dbReference>
<feature type="compositionally biased region" description="Basic and acidic residues" evidence="17">
    <location>
        <begin position="237"/>
        <end position="252"/>
    </location>
</feature>
<dbReference type="InterPro" id="IPR019307">
    <property type="entry name" value="RNA-bd_AU-1/RNase_E/G"/>
</dbReference>
<dbReference type="GO" id="GO:0008033">
    <property type="term" value="P:tRNA processing"/>
    <property type="evidence" value="ECO:0007669"/>
    <property type="project" value="UniProtKB-KW"/>
</dbReference>
<evidence type="ECO:0000313" key="19">
    <source>
        <dbReference type="EMBL" id="CUU65676.1"/>
    </source>
</evidence>
<protein>
    <recommendedName>
        <fullName evidence="16">Ribonuclease E</fullName>
        <ecNumber evidence="15">3.1.26.12</ecNumber>
    </recommendedName>
</protein>
<evidence type="ECO:0000256" key="11">
    <source>
        <dbReference type="ARBA" id="ARBA00022833"/>
    </source>
</evidence>
<dbReference type="Proteomes" id="UP000182498">
    <property type="component" value="Unassembled WGS sequence"/>
</dbReference>
<evidence type="ECO:0000256" key="14">
    <source>
        <dbReference type="ARBA" id="ARBA00050524"/>
    </source>
</evidence>
<keyword evidence="13" id="KW-0694">RNA-binding</keyword>
<feature type="compositionally biased region" description="Polar residues" evidence="17">
    <location>
        <begin position="255"/>
        <end position="267"/>
    </location>
</feature>
<dbReference type="GO" id="GO:0006397">
    <property type="term" value="P:mRNA processing"/>
    <property type="evidence" value="ECO:0007669"/>
    <property type="project" value="UniProtKB-KW"/>
</dbReference>
<feature type="compositionally biased region" description="Basic and acidic residues" evidence="17">
    <location>
        <begin position="948"/>
        <end position="1003"/>
    </location>
</feature>
<dbReference type="Pfam" id="PF04760">
    <property type="entry name" value="IF2_N"/>
    <property type="match status" value="1"/>
</dbReference>
<dbReference type="InterPro" id="IPR012340">
    <property type="entry name" value="NA-bd_OB-fold"/>
</dbReference>
<dbReference type="RefSeq" id="WP_082796416.1">
    <property type="nucleotide sequence ID" value="NZ_FAUH01000005.1"/>
</dbReference>
<feature type="compositionally biased region" description="Basic residues" evidence="17">
    <location>
        <begin position="1156"/>
        <end position="1165"/>
    </location>
</feature>
<dbReference type="OrthoDB" id="9804278at2"/>
<feature type="compositionally biased region" description="Low complexity" evidence="17">
    <location>
        <begin position="299"/>
        <end position="308"/>
    </location>
</feature>